<dbReference type="GO" id="GO:0070941">
    <property type="term" value="P:eisosome assembly"/>
    <property type="evidence" value="ECO:0007669"/>
    <property type="project" value="TreeGrafter"/>
</dbReference>
<dbReference type="InterPro" id="IPR028245">
    <property type="entry name" value="PIL1/LSP1"/>
</dbReference>
<proteinExistence type="predicted"/>
<dbReference type="GO" id="GO:0036286">
    <property type="term" value="C:eisosome filament"/>
    <property type="evidence" value="ECO:0007669"/>
    <property type="project" value="TreeGrafter"/>
</dbReference>
<sequence length="423" mass="46979">MLHTAASLFPGGGGMGGSSLRDLLQAMRTVTKSMSQLGGDISVASNSMKKWATGESTDVEDTLSISSMFLNHYSSILIQFAIHFDRVCGHLTDIASYERAISDLKRNHFEAAKKSESIEKKLRRMLNERERKDVQAEELAWNTAKQRVSQLSDQIRAEEINIVEFRRRSARVFIEVILGGLSEFSRKGMVISTYGSCVIQHVTEEPPNATHPYNSYYHTRKILTEAEAEDSLRDVAGSSKTVAKTTASTGVQVQNPPPTRHTTTESPATHSYHPFQSNTPYPGLLVIDEYDNTSPIVPPSNPQHQSQSIPITPILSETLACQLWAIQGVPPHIVPLLCRTFRLPVVGLTRIPPALMPPSPSIDPCPPISMAFIQVLRTPLQRTVLNRFRILPQLSPLLEVLSTVTLHRLPLLHPYLVPYPSHS</sequence>
<dbReference type="AlphaFoldDB" id="A0A067PG18"/>
<dbReference type="OrthoDB" id="5599269at2759"/>
<dbReference type="PANTHER" id="PTHR31962">
    <property type="entry name" value="SPHINGOLIPID LONG CHAIN BASE-RESPONSIVE PROTEIN PIL1"/>
    <property type="match status" value="1"/>
</dbReference>
<evidence type="ECO:0000256" key="1">
    <source>
        <dbReference type="SAM" id="MobiDB-lite"/>
    </source>
</evidence>
<dbReference type="InterPro" id="IPR027267">
    <property type="entry name" value="AH/BAR_dom_sf"/>
</dbReference>
<dbReference type="PANTHER" id="PTHR31962:SF6">
    <property type="entry name" value="EISOSOME COMPONENT PIL1-DOMAIN-CONTAINING PROTEIN"/>
    <property type="match status" value="1"/>
</dbReference>
<dbReference type="GO" id="GO:0005886">
    <property type="term" value="C:plasma membrane"/>
    <property type="evidence" value="ECO:0007669"/>
    <property type="project" value="TreeGrafter"/>
</dbReference>
<dbReference type="GO" id="GO:0006897">
    <property type="term" value="P:endocytosis"/>
    <property type="evidence" value="ECO:0007669"/>
    <property type="project" value="TreeGrafter"/>
</dbReference>
<keyword evidence="3" id="KW-1185">Reference proteome</keyword>
<evidence type="ECO:0000313" key="2">
    <source>
        <dbReference type="EMBL" id="KDQ53863.1"/>
    </source>
</evidence>
<protein>
    <submittedName>
        <fullName evidence="2">Uncharacterized protein</fullName>
    </submittedName>
</protein>
<evidence type="ECO:0000313" key="3">
    <source>
        <dbReference type="Proteomes" id="UP000027265"/>
    </source>
</evidence>
<name>A0A067PG18_9AGAM</name>
<gene>
    <name evidence="2" type="ORF">JAAARDRAFT_414854</name>
</gene>
<dbReference type="HOGENOM" id="CLU_649015_0_0_1"/>
<feature type="region of interest" description="Disordered" evidence="1">
    <location>
        <begin position="243"/>
        <end position="274"/>
    </location>
</feature>
<dbReference type="EMBL" id="KL197731">
    <property type="protein sequence ID" value="KDQ53863.1"/>
    <property type="molecule type" value="Genomic_DNA"/>
</dbReference>
<dbReference type="InParanoid" id="A0A067PG18"/>
<dbReference type="Gene3D" id="1.20.1270.60">
    <property type="entry name" value="Arfaptin homology (AH) domain/BAR domain"/>
    <property type="match status" value="1"/>
</dbReference>
<dbReference type="GO" id="GO:0008289">
    <property type="term" value="F:lipid binding"/>
    <property type="evidence" value="ECO:0007669"/>
    <property type="project" value="TreeGrafter"/>
</dbReference>
<feature type="compositionally biased region" description="Polar residues" evidence="1">
    <location>
        <begin position="260"/>
        <end position="274"/>
    </location>
</feature>
<dbReference type="Proteomes" id="UP000027265">
    <property type="component" value="Unassembled WGS sequence"/>
</dbReference>
<accession>A0A067PG18</accession>
<dbReference type="STRING" id="933084.A0A067PG18"/>
<reference evidence="3" key="1">
    <citation type="journal article" date="2014" name="Proc. Natl. Acad. Sci. U.S.A.">
        <title>Extensive sampling of basidiomycete genomes demonstrates inadequacy of the white-rot/brown-rot paradigm for wood decay fungi.</title>
        <authorList>
            <person name="Riley R."/>
            <person name="Salamov A.A."/>
            <person name="Brown D.W."/>
            <person name="Nagy L.G."/>
            <person name="Floudas D."/>
            <person name="Held B.W."/>
            <person name="Levasseur A."/>
            <person name="Lombard V."/>
            <person name="Morin E."/>
            <person name="Otillar R."/>
            <person name="Lindquist E.A."/>
            <person name="Sun H."/>
            <person name="LaButti K.M."/>
            <person name="Schmutz J."/>
            <person name="Jabbour D."/>
            <person name="Luo H."/>
            <person name="Baker S.E."/>
            <person name="Pisabarro A.G."/>
            <person name="Walton J.D."/>
            <person name="Blanchette R.A."/>
            <person name="Henrissat B."/>
            <person name="Martin F."/>
            <person name="Cullen D."/>
            <person name="Hibbett D.S."/>
            <person name="Grigoriev I.V."/>
        </authorList>
    </citation>
    <scope>NUCLEOTIDE SEQUENCE [LARGE SCALE GENOMIC DNA]</scope>
    <source>
        <strain evidence="3">MUCL 33604</strain>
    </source>
</reference>
<organism evidence="2 3">
    <name type="scientific">Jaapia argillacea MUCL 33604</name>
    <dbReference type="NCBI Taxonomy" id="933084"/>
    <lineage>
        <taxon>Eukaryota</taxon>
        <taxon>Fungi</taxon>
        <taxon>Dikarya</taxon>
        <taxon>Basidiomycota</taxon>
        <taxon>Agaricomycotina</taxon>
        <taxon>Agaricomycetes</taxon>
        <taxon>Agaricomycetidae</taxon>
        <taxon>Jaapiales</taxon>
        <taxon>Jaapiaceae</taxon>
        <taxon>Jaapia</taxon>
    </lineage>
</organism>